<protein>
    <submittedName>
        <fullName evidence="2">Uncharacterized protein</fullName>
    </submittedName>
</protein>
<sequence>MTESWASRHFSLTNPRDDGSTDLPRLLRRIADEIENRDLDPMDILDLTIAQEITEDGPWWSATLYWSPDADDPHPSRSQ</sequence>
<dbReference type="RefSeq" id="WP_378072714.1">
    <property type="nucleotide sequence ID" value="NZ_JBHSBL010000029.1"/>
</dbReference>
<dbReference type="EMBL" id="JBHSBL010000029">
    <property type="protein sequence ID" value="MFC4071837.1"/>
    <property type="molecule type" value="Genomic_DNA"/>
</dbReference>
<gene>
    <name evidence="2" type="ORF">ACFO0C_43450</name>
</gene>
<reference evidence="3" key="1">
    <citation type="journal article" date="2019" name="Int. J. Syst. Evol. Microbiol.">
        <title>The Global Catalogue of Microorganisms (GCM) 10K type strain sequencing project: providing services to taxonomists for standard genome sequencing and annotation.</title>
        <authorList>
            <consortium name="The Broad Institute Genomics Platform"/>
            <consortium name="The Broad Institute Genome Sequencing Center for Infectious Disease"/>
            <person name="Wu L."/>
            <person name="Ma J."/>
        </authorList>
    </citation>
    <scope>NUCLEOTIDE SEQUENCE [LARGE SCALE GENOMIC DNA]</scope>
    <source>
        <strain evidence="3">TBRC 5832</strain>
    </source>
</reference>
<keyword evidence="3" id="KW-1185">Reference proteome</keyword>
<evidence type="ECO:0000313" key="2">
    <source>
        <dbReference type="EMBL" id="MFC4071837.1"/>
    </source>
</evidence>
<feature type="region of interest" description="Disordered" evidence="1">
    <location>
        <begin position="1"/>
        <end position="22"/>
    </location>
</feature>
<name>A0ABV8J5P7_9ACTN</name>
<feature type="compositionally biased region" description="Polar residues" evidence="1">
    <location>
        <begin position="1"/>
        <end position="14"/>
    </location>
</feature>
<proteinExistence type="predicted"/>
<evidence type="ECO:0000256" key="1">
    <source>
        <dbReference type="SAM" id="MobiDB-lite"/>
    </source>
</evidence>
<organism evidence="2 3">
    <name type="scientific">Actinoplanes subglobosus</name>
    <dbReference type="NCBI Taxonomy" id="1547892"/>
    <lineage>
        <taxon>Bacteria</taxon>
        <taxon>Bacillati</taxon>
        <taxon>Actinomycetota</taxon>
        <taxon>Actinomycetes</taxon>
        <taxon>Micromonosporales</taxon>
        <taxon>Micromonosporaceae</taxon>
        <taxon>Actinoplanes</taxon>
    </lineage>
</organism>
<evidence type="ECO:0000313" key="3">
    <source>
        <dbReference type="Proteomes" id="UP001595867"/>
    </source>
</evidence>
<accession>A0ABV8J5P7</accession>
<comment type="caution">
    <text evidence="2">The sequence shown here is derived from an EMBL/GenBank/DDBJ whole genome shotgun (WGS) entry which is preliminary data.</text>
</comment>
<dbReference type="Proteomes" id="UP001595867">
    <property type="component" value="Unassembled WGS sequence"/>
</dbReference>